<dbReference type="InterPro" id="IPR002562">
    <property type="entry name" value="3'-5'_exonuclease_dom"/>
</dbReference>
<dbReference type="GO" id="GO:0003677">
    <property type="term" value="F:DNA binding"/>
    <property type="evidence" value="ECO:0007669"/>
    <property type="project" value="InterPro"/>
</dbReference>
<dbReference type="GO" id="GO:0003887">
    <property type="term" value="F:DNA-directed DNA polymerase activity"/>
    <property type="evidence" value="ECO:0007669"/>
    <property type="project" value="InterPro"/>
</dbReference>
<dbReference type="OrthoDB" id="275278at2759"/>
<dbReference type="Pfam" id="PF00476">
    <property type="entry name" value="DNA_pol_A"/>
    <property type="match status" value="2"/>
</dbReference>
<dbReference type="GO" id="GO:0008408">
    <property type="term" value="F:3'-5' exonuclease activity"/>
    <property type="evidence" value="ECO:0007669"/>
    <property type="project" value="InterPro"/>
</dbReference>
<dbReference type="AlphaFoldDB" id="A0A8S1N0Q6"/>
<evidence type="ECO:0000259" key="2">
    <source>
        <dbReference type="SMART" id="SM00482"/>
    </source>
</evidence>
<keyword evidence="1" id="KW-0235">DNA replication</keyword>
<dbReference type="PANTHER" id="PTHR10133">
    <property type="entry name" value="DNA POLYMERASE I"/>
    <property type="match status" value="1"/>
</dbReference>
<feature type="domain" description="DNA-directed DNA polymerase family A palm" evidence="2">
    <location>
        <begin position="591"/>
        <end position="820"/>
    </location>
</feature>
<organism evidence="3 4">
    <name type="scientific">Paramecium sonneborni</name>
    <dbReference type="NCBI Taxonomy" id="65129"/>
    <lineage>
        <taxon>Eukaryota</taxon>
        <taxon>Sar</taxon>
        <taxon>Alveolata</taxon>
        <taxon>Ciliophora</taxon>
        <taxon>Intramacronucleata</taxon>
        <taxon>Oligohymenophorea</taxon>
        <taxon>Peniculida</taxon>
        <taxon>Parameciidae</taxon>
        <taxon>Paramecium</taxon>
    </lineage>
</organism>
<dbReference type="GO" id="GO:0006261">
    <property type="term" value="P:DNA-templated DNA replication"/>
    <property type="evidence" value="ECO:0007669"/>
    <property type="project" value="InterPro"/>
</dbReference>
<dbReference type="Proteomes" id="UP000692954">
    <property type="component" value="Unassembled WGS sequence"/>
</dbReference>
<evidence type="ECO:0000313" key="3">
    <source>
        <dbReference type="EMBL" id="CAD8082715.1"/>
    </source>
</evidence>
<dbReference type="CDD" id="cd08640">
    <property type="entry name" value="DNA_pol_A_plastid_like"/>
    <property type="match status" value="1"/>
</dbReference>
<dbReference type="CDD" id="cd06139">
    <property type="entry name" value="DNA_polA_I_Ecoli_like_exo"/>
    <property type="match status" value="1"/>
</dbReference>
<evidence type="ECO:0000313" key="4">
    <source>
        <dbReference type="Proteomes" id="UP000692954"/>
    </source>
</evidence>
<accession>A0A8S1N0Q6</accession>
<reference evidence="3" key="1">
    <citation type="submission" date="2021-01" db="EMBL/GenBank/DDBJ databases">
        <authorList>
            <consortium name="Genoscope - CEA"/>
            <person name="William W."/>
        </authorList>
    </citation>
    <scope>NUCLEOTIDE SEQUENCE</scope>
</reference>
<dbReference type="InterPro" id="IPR002298">
    <property type="entry name" value="DNA_polymerase_A"/>
</dbReference>
<evidence type="ECO:0000256" key="1">
    <source>
        <dbReference type="ARBA" id="ARBA00022705"/>
    </source>
</evidence>
<name>A0A8S1N0Q6_9CILI</name>
<comment type="caution">
    <text evidence="3">The sequence shown here is derived from an EMBL/GenBank/DDBJ whole genome shotgun (WGS) entry which is preliminary data.</text>
</comment>
<dbReference type="Pfam" id="PF01612">
    <property type="entry name" value="DNA_pol_A_exo1"/>
    <property type="match status" value="1"/>
</dbReference>
<protein>
    <recommendedName>
        <fullName evidence="2">DNA-directed DNA polymerase family A palm domain-containing protein</fullName>
    </recommendedName>
</protein>
<gene>
    <name evidence="3" type="ORF">PSON_ATCC_30995.1.T0440011</name>
</gene>
<dbReference type="InterPro" id="IPR001098">
    <property type="entry name" value="DNA-dir_DNA_pol_A_palm_dom"/>
</dbReference>
<sequence length="858" mass="99126">MIKFRFCKFAQINNITSIKSRIGGSSKTPEYDLYRSYYNKTIEDVKEQPGVTIVRNVNEAKRVIEILKKYKKQPHAWDTETIDIDVKSENPINRGKLICASAFAGPEVNFGNGPRLFIDNFAQNSDIIMLFKDYFEDEKILKIWHNYGFDRHIFGNHGINVQGFFGDTMHMARLLDPSKQPQEYSLAKLSIAYEEEIKLVKTKRLECLLQKPNLTEEEKQSLQIFKDHLLDINLKTSMKQIFGQNKELKNGQVSKLKVYPKILQMHCLPQYINQWIEYSTLDSEITYFLCLTLKYLLNKTKIFYNSKPTDSDYNTKKNEFGINCLGDIYSKYWNSLGEILTELEREGMQVDLDHVNNIKIQAEQDMKQYEQNFIKWVQTTQEGDVSQFNCSSTQQLQQLFFAPCKKQQVKKTSQTIKEEEEEDEYLSDGRKKSIRKEVEELPDIKGFQIDNIHQIVKENQRSPLKYTEMYIKGLGIAPLSYTPSGMPQADYNALKQLAGDVEKQQYGLIYQHFASKGDPQKGIDACVAINDLLELKSIEVLLHTFIIPLIELTDTSGRVHTSININTETGRLSSRNPNLLNQPALEKDRYKIRKSFVAKQGCKLIVADYGQLELRVLAHMTKCKAMIDAFLKGGDFHSRTVITMFPSIQQEIEKGELLIEWDKSKGKAPAPLVKDKYAAERRKAKVLNFSIAYGKTATGFAKDWQCDIKEAQKTIDAWFAQRKEVEQWQYNVRMIAKSQFFTQTLLGRYRYLEKYFEQQTRSYINHGLRAAINTPIQGGAADIVIAAMVKIYKNQTLKDLGYKLLLQVHDELILEGPEENAQAALKIVKELMENPFEIQLELPLEVDAKIGNNWYECK</sequence>
<dbReference type="FunFam" id="1.20.1060.10:FF:000015">
    <property type="entry name" value="Uncharacterized protein"/>
    <property type="match status" value="1"/>
</dbReference>
<dbReference type="GO" id="GO:0006302">
    <property type="term" value="P:double-strand break repair"/>
    <property type="evidence" value="ECO:0007669"/>
    <property type="project" value="TreeGrafter"/>
</dbReference>
<dbReference type="EMBL" id="CAJJDN010000044">
    <property type="protein sequence ID" value="CAD8082715.1"/>
    <property type="molecule type" value="Genomic_DNA"/>
</dbReference>
<dbReference type="SMART" id="SM00482">
    <property type="entry name" value="POLAc"/>
    <property type="match status" value="1"/>
</dbReference>
<keyword evidence="4" id="KW-1185">Reference proteome</keyword>
<proteinExistence type="predicted"/>
<dbReference type="PANTHER" id="PTHR10133:SF27">
    <property type="entry name" value="DNA POLYMERASE NU"/>
    <property type="match status" value="1"/>
</dbReference>